<evidence type="ECO:0000313" key="3">
    <source>
        <dbReference type="EMBL" id="KAF2434931.1"/>
    </source>
</evidence>
<evidence type="ECO:0000313" key="4">
    <source>
        <dbReference type="Proteomes" id="UP000800235"/>
    </source>
</evidence>
<accession>A0A9P4U2V6</accession>
<feature type="compositionally biased region" description="Basic and acidic residues" evidence="1">
    <location>
        <begin position="206"/>
        <end position="232"/>
    </location>
</feature>
<reference evidence="3" key="1">
    <citation type="journal article" date="2020" name="Stud. Mycol.">
        <title>101 Dothideomycetes genomes: a test case for predicting lifestyles and emergence of pathogens.</title>
        <authorList>
            <person name="Haridas S."/>
            <person name="Albert R."/>
            <person name="Binder M."/>
            <person name="Bloem J."/>
            <person name="Labutti K."/>
            <person name="Salamov A."/>
            <person name="Andreopoulos B."/>
            <person name="Baker S."/>
            <person name="Barry K."/>
            <person name="Bills G."/>
            <person name="Bluhm B."/>
            <person name="Cannon C."/>
            <person name="Castanera R."/>
            <person name="Culley D."/>
            <person name="Daum C."/>
            <person name="Ezra D."/>
            <person name="Gonzalez J."/>
            <person name="Henrissat B."/>
            <person name="Kuo A."/>
            <person name="Liang C."/>
            <person name="Lipzen A."/>
            <person name="Lutzoni F."/>
            <person name="Magnuson J."/>
            <person name="Mondo S."/>
            <person name="Nolan M."/>
            <person name="Ohm R."/>
            <person name="Pangilinan J."/>
            <person name="Park H.-J."/>
            <person name="Ramirez L."/>
            <person name="Alfaro M."/>
            <person name="Sun H."/>
            <person name="Tritt A."/>
            <person name="Yoshinaga Y."/>
            <person name="Zwiers L.-H."/>
            <person name="Turgeon B."/>
            <person name="Goodwin S."/>
            <person name="Spatafora J."/>
            <person name="Crous P."/>
            <person name="Grigoriev I."/>
        </authorList>
    </citation>
    <scope>NUCLEOTIDE SEQUENCE</scope>
    <source>
        <strain evidence="3">CBS 130266</strain>
    </source>
</reference>
<feature type="compositionally biased region" description="Polar residues" evidence="1">
    <location>
        <begin position="335"/>
        <end position="348"/>
    </location>
</feature>
<comment type="caution">
    <text evidence="3">The sequence shown here is derived from an EMBL/GenBank/DDBJ whole genome shotgun (WGS) entry which is preliminary data.</text>
</comment>
<feature type="compositionally biased region" description="Acidic residues" evidence="1">
    <location>
        <begin position="261"/>
        <end position="278"/>
    </location>
</feature>
<feature type="compositionally biased region" description="Basic and acidic residues" evidence="1">
    <location>
        <begin position="289"/>
        <end position="298"/>
    </location>
</feature>
<feature type="transmembrane region" description="Helical" evidence="2">
    <location>
        <begin position="28"/>
        <end position="53"/>
    </location>
</feature>
<keyword evidence="2" id="KW-1133">Transmembrane helix</keyword>
<dbReference type="EMBL" id="MU007015">
    <property type="protein sequence ID" value="KAF2434931.1"/>
    <property type="molecule type" value="Genomic_DNA"/>
</dbReference>
<feature type="compositionally biased region" description="Basic and acidic residues" evidence="1">
    <location>
        <begin position="241"/>
        <end position="260"/>
    </location>
</feature>
<sequence>MYLHSVIFKYLEPSNDFNLRKRRLRGGLTLIAALWFLPELNITAIATIFSIVYEIGYEPDHIMETILWVRQAEMRENTKWRYFAEMTSQTLVTKPKMKYVLMRWGLFFRTFVFWESAEVPDEEIWDGFIVNEVRVKEEGFKPGIRKGNVPNATKTDTEAPVRRQGKIFKPQEIPDGQAHAVMDYGDEIDFSLTHESAGAESDGDEADRGESEGGRILQKESDSKSHPEKNGKESASLEGCASRKEKEREEHLEAGLKAESDTDADLEVNSNSDEDEFSLESTRLLNAPEPDKATDSKTTKAIARLNPAREPKVLQSAENHKGKEASREMSEEEGNQSSEMGVRTTAQQRWRIAGLKKSSHSQRSKSSLTLERRKAFTDYEPDDDLVLHRSDGEESAPLKSTIITEMKPKPHTL</sequence>
<keyword evidence="2" id="KW-0812">Transmembrane</keyword>
<feature type="region of interest" description="Disordered" evidence="1">
    <location>
        <begin position="197"/>
        <end position="413"/>
    </location>
</feature>
<protein>
    <submittedName>
        <fullName evidence="3">Uncharacterized protein</fullName>
    </submittedName>
</protein>
<keyword evidence="2" id="KW-0472">Membrane</keyword>
<dbReference type="AlphaFoldDB" id="A0A9P4U2V6"/>
<feature type="compositionally biased region" description="Basic and acidic residues" evidence="1">
    <location>
        <begin position="307"/>
        <end position="329"/>
    </location>
</feature>
<name>A0A9P4U2V6_9PEZI</name>
<evidence type="ECO:0000256" key="1">
    <source>
        <dbReference type="SAM" id="MobiDB-lite"/>
    </source>
</evidence>
<feature type="region of interest" description="Disordered" evidence="1">
    <location>
        <begin position="141"/>
        <end position="176"/>
    </location>
</feature>
<proteinExistence type="predicted"/>
<keyword evidence="4" id="KW-1185">Reference proteome</keyword>
<gene>
    <name evidence="3" type="ORF">EJ08DRAFT_693418</name>
</gene>
<dbReference type="Proteomes" id="UP000800235">
    <property type="component" value="Unassembled WGS sequence"/>
</dbReference>
<evidence type="ECO:0000256" key="2">
    <source>
        <dbReference type="SAM" id="Phobius"/>
    </source>
</evidence>
<organism evidence="3 4">
    <name type="scientific">Tothia fuscella</name>
    <dbReference type="NCBI Taxonomy" id="1048955"/>
    <lineage>
        <taxon>Eukaryota</taxon>
        <taxon>Fungi</taxon>
        <taxon>Dikarya</taxon>
        <taxon>Ascomycota</taxon>
        <taxon>Pezizomycotina</taxon>
        <taxon>Dothideomycetes</taxon>
        <taxon>Pleosporomycetidae</taxon>
        <taxon>Venturiales</taxon>
        <taxon>Cylindrosympodiaceae</taxon>
        <taxon>Tothia</taxon>
    </lineage>
</organism>